<dbReference type="Pfam" id="PF05746">
    <property type="entry name" value="DALR_1"/>
    <property type="match status" value="1"/>
</dbReference>
<evidence type="ECO:0000256" key="12">
    <source>
        <dbReference type="NCBIfam" id="TIGR00456"/>
    </source>
</evidence>
<dbReference type="GO" id="GO:0004814">
    <property type="term" value="F:arginine-tRNA ligase activity"/>
    <property type="evidence" value="ECO:0007669"/>
    <property type="project" value="UniProtKB-UniRule"/>
</dbReference>
<protein>
    <recommendedName>
        <fullName evidence="4 12">Arginine--tRNA ligase</fullName>
        <ecNumber evidence="4 12">6.1.1.19</ecNumber>
    </recommendedName>
</protein>
<dbReference type="Proteomes" id="UP000178417">
    <property type="component" value="Unassembled WGS sequence"/>
</dbReference>
<dbReference type="InterPro" id="IPR036695">
    <property type="entry name" value="Arg-tRNA-synth_N_sf"/>
</dbReference>
<keyword evidence="9 13" id="KW-0648">Protein biosynthesis</keyword>
<feature type="non-terminal residue" evidence="16">
    <location>
        <position position="496"/>
    </location>
</feature>
<feature type="domain" description="Arginyl tRNA synthetase N-terminal" evidence="15">
    <location>
        <begin position="3"/>
        <end position="86"/>
    </location>
</feature>
<dbReference type="Gene3D" id="3.40.50.620">
    <property type="entry name" value="HUPs"/>
    <property type="match status" value="1"/>
</dbReference>
<dbReference type="InterPro" id="IPR008909">
    <property type="entry name" value="DALR_anticod-bd"/>
</dbReference>
<evidence type="ECO:0000256" key="7">
    <source>
        <dbReference type="ARBA" id="ARBA00022741"/>
    </source>
</evidence>
<dbReference type="AlphaFoldDB" id="A0A1F4SUX4"/>
<dbReference type="PROSITE" id="PS00178">
    <property type="entry name" value="AA_TRNA_LIGASE_I"/>
    <property type="match status" value="1"/>
</dbReference>
<dbReference type="GO" id="GO:0006420">
    <property type="term" value="P:arginyl-tRNA aminoacylation"/>
    <property type="evidence" value="ECO:0007669"/>
    <property type="project" value="UniProtKB-UniRule"/>
</dbReference>
<evidence type="ECO:0000256" key="8">
    <source>
        <dbReference type="ARBA" id="ARBA00022840"/>
    </source>
</evidence>
<comment type="caution">
    <text evidence="16">The sequence shown here is derived from an EMBL/GenBank/DDBJ whole genome shotgun (WGS) entry which is preliminary data.</text>
</comment>
<dbReference type="InterPro" id="IPR035684">
    <property type="entry name" value="ArgRS_core"/>
</dbReference>
<dbReference type="PRINTS" id="PR01038">
    <property type="entry name" value="TRNASYNTHARG"/>
</dbReference>
<dbReference type="SUPFAM" id="SSF55190">
    <property type="entry name" value="Arginyl-tRNA synthetase (ArgRS), N-terminal 'additional' domain"/>
    <property type="match status" value="1"/>
</dbReference>
<comment type="subcellular location">
    <subcellularLocation>
        <location evidence="1">Cytoplasm</location>
    </subcellularLocation>
</comment>
<evidence type="ECO:0000256" key="11">
    <source>
        <dbReference type="ARBA" id="ARBA00049339"/>
    </source>
</evidence>
<proteinExistence type="inferred from homology"/>
<sequence>MKEYIGKLVLDSALKVFPNVLLPRIEISVPQERYGDFSTNVALLLASSLKKPPYEIANVIAKELEALADIFKKVEATKNGFVNFTLSLIFLQNSVKEIILKDREYGKANIGNGEKVLIEFVSANPTGPLHVGHGRWAVIGDDIASLLSAIGYKVEREFYVNDVGNQIDKLEQSVRSKIDGTPLPENGYGGEYISELALQLKDETKDLRKKIIEAMLSNQKNVLEKLGVKFDRFFSEETLHKDEKLKDVISKLEKNNVTFKEDGALWFKSQEFGDDKNRVLVRENGETTYFAADIAYHLDKFERGYDHLIDIWGADHHGYVARLKAAVKAIGYDPSNFEVIIGQLVSLFRGKEPVRMSKRTGEMITLEEVVDEVGRDATRFFMTMTSVNSHLAFDMELAKQAAPNNPVYYVQYAHARISSILREAKERGVSINENADISLLVHPSERKLLRKLLDLPDNIVSSAKKREPHLLVEYAKEVSAIFHNFYHNCRVISDDN</sequence>
<keyword evidence="6 13" id="KW-0436">Ligase</keyword>
<dbReference type="SMART" id="SM00836">
    <property type="entry name" value="DALR_1"/>
    <property type="match status" value="1"/>
</dbReference>
<dbReference type="EMBL" id="MEUB01000011">
    <property type="protein sequence ID" value="OGC24235.1"/>
    <property type="molecule type" value="Genomic_DNA"/>
</dbReference>
<comment type="catalytic activity">
    <reaction evidence="11">
        <text>tRNA(Arg) + L-arginine + ATP = L-arginyl-tRNA(Arg) + AMP + diphosphate</text>
        <dbReference type="Rhea" id="RHEA:20301"/>
        <dbReference type="Rhea" id="RHEA-COMP:9658"/>
        <dbReference type="Rhea" id="RHEA-COMP:9673"/>
        <dbReference type="ChEBI" id="CHEBI:30616"/>
        <dbReference type="ChEBI" id="CHEBI:32682"/>
        <dbReference type="ChEBI" id="CHEBI:33019"/>
        <dbReference type="ChEBI" id="CHEBI:78442"/>
        <dbReference type="ChEBI" id="CHEBI:78513"/>
        <dbReference type="ChEBI" id="CHEBI:456215"/>
        <dbReference type="EC" id="6.1.1.19"/>
    </reaction>
</comment>
<dbReference type="GO" id="GO:0005524">
    <property type="term" value="F:ATP binding"/>
    <property type="evidence" value="ECO:0007669"/>
    <property type="project" value="UniProtKB-KW"/>
</dbReference>
<accession>A0A1F4SUX4</accession>
<dbReference type="PANTHER" id="PTHR11956:SF5">
    <property type="entry name" value="ARGININE--TRNA LIGASE, CYTOPLASMIC"/>
    <property type="match status" value="1"/>
</dbReference>
<evidence type="ECO:0000313" key="16">
    <source>
        <dbReference type="EMBL" id="OGC24235.1"/>
    </source>
</evidence>
<dbReference type="PANTHER" id="PTHR11956">
    <property type="entry name" value="ARGINYL-TRNA SYNTHETASE"/>
    <property type="match status" value="1"/>
</dbReference>
<comment type="similarity">
    <text evidence="2 13">Belongs to the class-I aminoacyl-tRNA synthetase family.</text>
</comment>
<keyword evidence="7 13" id="KW-0547">Nucleotide-binding</keyword>
<comment type="subunit">
    <text evidence="3">Monomer.</text>
</comment>
<evidence type="ECO:0000259" key="14">
    <source>
        <dbReference type="SMART" id="SM00836"/>
    </source>
</evidence>
<feature type="domain" description="DALR anticodon binding" evidence="14">
    <location>
        <begin position="410"/>
        <end position="495"/>
    </location>
</feature>
<dbReference type="STRING" id="1802579.A2310_06795"/>
<evidence type="ECO:0000256" key="4">
    <source>
        <dbReference type="ARBA" id="ARBA00012837"/>
    </source>
</evidence>
<dbReference type="HAMAP" id="MF_00123">
    <property type="entry name" value="Arg_tRNA_synth"/>
    <property type="match status" value="1"/>
</dbReference>
<dbReference type="Gene3D" id="3.30.1360.70">
    <property type="entry name" value="Arginyl tRNA synthetase N-terminal domain"/>
    <property type="match status" value="1"/>
</dbReference>
<dbReference type="InterPro" id="IPR001412">
    <property type="entry name" value="aa-tRNA-synth_I_CS"/>
</dbReference>
<evidence type="ECO:0000256" key="5">
    <source>
        <dbReference type="ARBA" id="ARBA00022490"/>
    </source>
</evidence>
<reference evidence="16 17" key="1">
    <citation type="journal article" date="2016" name="Nat. Commun.">
        <title>Thousands of microbial genomes shed light on interconnected biogeochemical processes in an aquifer system.</title>
        <authorList>
            <person name="Anantharaman K."/>
            <person name="Brown C.T."/>
            <person name="Hug L.A."/>
            <person name="Sharon I."/>
            <person name="Castelle C.J."/>
            <person name="Probst A.J."/>
            <person name="Thomas B.C."/>
            <person name="Singh A."/>
            <person name="Wilkins M.J."/>
            <person name="Karaoz U."/>
            <person name="Brodie E.L."/>
            <person name="Williams K.H."/>
            <person name="Hubbard S.S."/>
            <person name="Banfield J.F."/>
        </authorList>
    </citation>
    <scope>NUCLEOTIDE SEQUENCE [LARGE SCALE GENOMIC DNA]</scope>
</reference>
<dbReference type="InterPro" id="IPR005148">
    <property type="entry name" value="Arg-tRNA-synth_N"/>
</dbReference>
<evidence type="ECO:0000256" key="9">
    <source>
        <dbReference type="ARBA" id="ARBA00022917"/>
    </source>
</evidence>
<evidence type="ECO:0000256" key="2">
    <source>
        <dbReference type="ARBA" id="ARBA00005594"/>
    </source>
</evidence>
<keyword evidence="5" id="KW-0963">Cytoplasm</keyword>
<dbReference type="InterPro" id="IPR014729">
    <property type="entry name" value="Rossmann-like_a/b/a_fold"/>
</dbReference>
<gene>
    <name evidence="16" type="ORF">A2310_06795</name>
</gene>
<dbReference type="GO" id="GO:0005737">
    <property type="term" value="C:cytoplasm"/>
    <property type="evidence" value="ECO:0007669"/>
    <property type="project" value="UniProtKB-SubCell"/>
</dbReference>
<dbReference type="InterPro" id="IPR009080">
    <property type="entry name" value="tRNAsynth_Ia_anticodon-bd"/>
</dbReference>
<dbReference type="NCBIfam" id="TIGR00456">
    <property type="entry name" value="argS"/>
    <property type="match status" value="1"/>
</dbReference>
<evidence type="ECO:0000259" key="15">
    <source>
        <dbReference type="SMART" id="SM01016"/>
    </source>
</evidence>
<evidence type="ECO:0000313" key="17">
    <source>
        <dbReference type="Proteomes" id="UP000178417"/>
    </source>
</evidence>
<dbReference type="SUPFAM" id="SSF47323">
    <property type="entry name" value="Anticodon-binding domain of a subclass of class I aminoacyl-tRNA synthetases"/>
    <property type="match status" value="1"/>
</dbReference>
<dbReference type="InterPro" id="IPR001278">
    <property type="entry name" value="Arg-tRNA-ligase"/>
</dbReference>
<dbReference type="EC" id="6.1.1.19" evidence="4 12"/>
<organism evidence="16 17">
    <name type="scientific">candidate division WOR-1 bacterium RIFOXYB2_FULL_37_13</name>
    <dbReference type="NCBI Taxonomy" id="1802579"/>
    <lineage>
        <taxon>Bacteria</taxon>
        <taxon>Bacillati</taxon>
        <taxon>Saganbacteria</taxon>
    </lineage>
</organism>
<dbReference type="Gene3D" id="1.10.730.10">
    <property type="entry name" value="Isoleucyl-tRNA Synthetase, Domain 1"/>
    <property type="match status" value="1"/>
</dbReference>
<dbReference type="SMART" id="SM01016">
    <property type="entry name" value="Arg_tRNA_synt_N"/>
    <property type="match status" value="1"/>
</dbReference>
<keyword evidence="10 13" id="KW-0030">Aminoacyl-tRNA synthetase</keyword>
<evidence type="ECO:0000256" key="1">
    <source>
        <dbReference type="ARBA" id="ARBA00004496"/>
    </source>
</evidence>
<dbReference type="CDD" id="cd00671">
    <property type="entry name" value="ArgRS_core"/>
    <property type="match status" value="1"/>
</dbReference>
<dbReference type="Pfam" id="PF00750">
    <property type="entry name" value="tRNA-synt_1d"/>
    <property type="match status" value="2"/>
</dbReference>
<keyword evidence="8 13" id="KW-0067">ATP-binding</keyword>
<evidence type="ECO:0000256" key="3">
    <source>
        <dbReference type="ARBA" id="ARBA00011245"/>
    </source>
</evidence>
<dbReference type="Pfam" id="PF03485">
    <property type="entry name" value="Arg_tRNA_synt_N"/>
    <property type="match status" value="1"/>
</dbReference>
<evidence type="ECO:0000256" key="10">
    <source>
        <dbReference type="ARBA" id="ARBA00023146"/>
    </source>
</evidence>
<dbReference type="FunFam" id="3.40.50.620:FF:000062">
    <property type="entry name" value="Arginine--tRNA ligase"/>
    <property type="match status" value="1"/>
</dbReference>
<evidence type="ECO:0000256" key="6">
    <source>
        <dbReference type="ARBA" id="ARBA00022598"/>
    </source>
</evidence>
<dbReference type="SUPFAM" id="SSF52374">
    <property type="entry name" value="Nucleotidylyl transferase"/>
    <property type="match status" value="1"/>
</dbReference>
<name>A0A1F4SUX4_UNCSA</name>
<evidence type="ECO:0000256" key="13">
    <source>
        <dbReference type="RuleBase" id="RU363038"/>
    </source>
</evidence>